<dbReference type="PANTHER" id="PTHR34216">
    <property type="match status" value="1"/>
</dbReference>
<dbReference type="EMBL" id="QQOH01000001">
    <property type="protein sequence ID" value="RDE24816.1"/>
    <property type="molecule type" value="Genomic_DNA"/>
</dbReference>
<comment type="subcellular location">
    <subcellularLocation>
        <location evidence="1">Secreted</location>
    </subcellularLocation>
</comment>
<dbReference type="SUPFAM" id="SSF88713">
    <property type="entry name" value="Glycoside hydrolase/deacetylase"/>
    <property type="match status" value="1"/>
</dbReference>
<dbReference type="PANTHER" id="PTHR34216:SF3">
    <property type="entry name" value="POLY-BETA-1,6-N-ACETYL-D-GLUCOSAMINE N-DEACETYLASE"/>
    <property type="match status" value="1"/>
</dbReference>
<organism evidence="4 5">
    <name type="scientific">Motiliproteus coralliicola</name>
    <dbReference type="NCBI Taxonomy" id="2283196"/>
    <lineage>
        <taxon>Bacteria</taxon>
        <taxon>Pseudomonadati</taxon>
        <taxon>Pseudomonadota</taxon>
        <taxon>Gammaproteobacteria</taxon>
        <taxon>Oceanospirillales</taxon>
        <taxon>Oceanospirillaceae</taxon>
        <taxon>Motiliproteus</taxon>
    </lineage>
</organism>
<dbReference type="GO" id="GO:0005975">
    <property type="term" value="P:carbohydrate metabolic process"/>
    <property type="evidence" value="ECO:0007669"/>
    <property type="project" value="InterPro"/>
</dbReference>
<dbReference type="OrthoDB" id="9814639at2"/>
<reference evidence="4 5" key="1">
    <citation type="submission" date="2018-07" db="EMBL/GenBank/DDBJ databases">
        <title>Motiliproteus coralliicola sp. nov., a bacterium isolated from Coral.</title>
        <authorList>
            <person name="Wang G."/>
        </authorList>
    </citation>
    <scope>NUCLEOTIDE SEQUENCE [LARGE SCALE GENOMIC DNA]</scope>
    <source>
        <strain evidence="4 5">C34</strain>
    </source>
</reference>
<evidence type="ECO:0000313" key="5">
    <source>
        <dbReference type="Proteomes" id="UP000253769"/>
    </source>
</evidence>
<evidence type="ECO:0000256" key="1">
    <source>
        <dbReference type="ARBA" id="ARBA00004613"/>
    </source>
</evidence>
<accession>A0A369WW93</accession>
<evidence type="ECO:0000313" key="4">
    <source>
        <dbReference type="EMBL" id="RDE24816.1"/>
    </source>
</evidence>
<dbReference type="InterPro" id="IPR051398">
    <property type="entry name" value="Polysacch_Deacetylase"/>
</dbReference>
<dbReference type="InterPro" id="IPR011330">
    <property type="entry name" value="Glyco_hydro/deAcase_b/a-brl"/>
</dbReference>
<dbReference type="Proteomes" id="UP000253769">
    <property type="component" value="Unassembled WGS sequence"/>
</dbReference>
<evidence type="ECO:0000256" key="2">
    <source>
        <dbReference type="ARBA" id="ARBA00022729"/>
    </source>
</evidence>
<dbReference type="Gene3D" id="3.20.20.370">
    <property type="entry name" value="Glycoside hydrolase/deacetylase"/>
    <property type="match status" value="1"/>
</dbReference>
<dbReference type="GO" id="GO:0005576">
    <property type="term" value="C:extracellular region"/>
    <property type="evidence" value="ECO:0007669"/>
    <property type="project" value="UniProtKB-SubCell"/>
</dbReference>
<dbReference type="AlphaFoldDB" id="A0A369WW93"/>
<keyword evidence="5" id="KW-1185">Reference proteome</keyword>
<keyword evidence="2" id="KW-0732">Signal</keyword>
<dbReference type="CDD" id="cd10918">
    <property type="entry name" value="CE4_NodB_like_5s_6s"/>
    <property type="match status" value="1"/>
</dbReference>
<proteinExistence type="predicted"/>
<gene>
    <name evidence="4" type="ORF">DV711_04320</name>
</gene>
<dbReference type="RefSeq" id="WP_114694407.1">
    <property type="nucleotide sequence ID" value="NZ_QQOH01000001.1"/>
</dbReference>
<name>A0A369WW93_9GAMM</name>
<dbReference type="InterPro" id="IPR002509">
    <property type="entry name" value="NODB_dom"/>
</dbReference>
<dbReference type="GO" id="GO:0016810">
    <property type="term" value="F:hydrolase activity, acting on carbon-nitrogen (but not peptide) bonds"/>
    <property type="evidence" value="ECO:0007669"/>
    <property type="project" value="InterPro"/>
</dbReference>
<sequence>MMTTLFKPLIQRLSARQKLSIINYHQVVAEFDPMRPDEVTATQLTDQMAWISRCFNVLTLADAAEHLRNRTLPPRALVITFDDGYQNNATIALPILQHFNLNATFFIASDFLDGGIMWNDRVIEALRAAPSGSIDLKWLELGQPLLDSPESRQLTAHKILIAIKHKPIEERTEAVDRLCSTIAQPANLMLRSEQVQLLAKAGMEIGGHSCSHPILANLDSHNLIQEIQDNKLSLQKLIDEPVLSFAYPNGKPIKDYNQSTISALKEAGYRQAVTTCAGTSEPSTDLFQLPRFTPWRKQQFGFMAQLSKNYYTSATQLASQ</sequence>
<evidence type="ECO:0000259" key="3">
    <source>
        <dbReference type="PROSITE" id="PS51677"/>
    </source>
</evidence>
<dbReference type="PROSITE" id="PS51677">
    <property type="entry name" value="NODB"/>
    <property type="match status" value="1"/>
</dbReference>
<feature type="domain" description="NodB homology" evidence="3">
    <location>
        <begin position="75"/>
        <end position="320"/>
    </location>
</feature>
<dbReference type="Pfam" id="PF01522">
    <property type="entry name" value="Polysacc_deac_1"/>
    <property type="match status" value="2"/>
</dbReference>
<protein>
    <submittedName>
        <fullName evidence="4">Polysaccharide deacetylase family protein</fullName>
    </submittedName>
</protein>
<comment type="caution">
    <text evidence="4">The sequence shown here is derived from an EMBL/GenBank/DDBJ whole genome shotgun (WGS) entry which is preliminary data.</text>
</comment>